<dbReference type="InterPro" id="IPR001509">
    <property type="entry name" value="Epimerase_deHydtase"/>
</dbReference>
<dbReference type="InterPro" id="IPR051783">
    <property type="entry name" value="NAD(P)-dependent_oxidoreduct"/>
</dbReference>
<dbReference type="Gene3D" id="3.40.50.720">
    <property type="entry name" value="NAD(P)-binding Rossmann-like Domain"/>
    <property type="match status" value="1"/>
</dbReference>
<dbReference type="InterPro" id="IPR036291">
    <property type="entry name" value="NAD(P)-bd_dom_sf"/>
</dbReference>
<dbReference type="Proteomes" id="UP000198853">
    <property type="component" value="Unassembled WGS sequence"/>
</dbReference>
<evidence type="ECO:0000259" key="1">
    <source>
        <dbReference type="Pfam" id="PF01370"/>
    </source>
</evidence>
<keyword evidence="3" id="KW-1185">Reference proteome</keyword>
<evidence type="ECO:0000313" key="3">
    <source>
        <dbReference type="Proteomes" id="UP000198853"/>
    </source>
</evidence>
<dbReference type="PANTHER" id="PTHR48079:SF6">
    <property type="entry name" value="NAD(P)-BINDING DOMAIN-CONTAINING PROTEIN-RELATED"/>
    <property type="match status" value="1"/>
</dbReference>
<dbReference type="EMBL" id="FNEN01000002">
    <property type="protein sequence ID" value="SDI42225.1"/>
    <property type="molecule type" value="Genomic_DNA"/>
</dbReference>
<dbReference type="AlphaFoldDB" id="A0A1G8KFP7"/>
<organism evidence="2 3">
    <name type="scientific">Natribacillus halophilus</name>
    <dbReference type="NCBI Taxonomy" id="549003"/>
    <lineage>
        <taxon>Bacteria</taxon>
        <taxon>Bacillati</taxon>
        <taxon>Bacillota</taxon>
        <taxon>Bacilli</taxon>
        <taxon>Bacillales</taxon>
        <taxon>Bacillaceae</taxon>
        <taxon>Natribacillus</taxon>
    </lineage>
</organism>
<accession>A0A1G8KFP7</accession>
<dbReference type="RefSeq" id="WP_090396002.1">
    <property type="nucleotide sequence ID" value="NZ_FNEN01000002.1"/>
</dbReference>
<dbReference type="SUPFAM" id="SSF51735">
    <property type="entry name" value="NAD(P)-binding Rossmann-fold domains"/>
    <property type="match status" value="1"/>
</dbReference>
<name>A0A1G8KFP7_9BACI</name>
<gene>
    <name evidence="2" type="ORF">SAMN04488123_10275</name>
</gene>
<dbReference type="GO" id="GO:0005737">
    <property type="term" value="C:cytoplasm"/>
    <property type="evidence" value="ECO:0007669"/>
    <property type="project" value="TreeGrafter"/>
</dbReference>
<dbReference type="Pfam" id="PF01370">
    <property type="entry name" value="Epimerase"/>
    <property type="match status" value="1"/>
</dbReference>
<sequence>MKRVLITGVNSYVGNSLETWLSKDPDNYSVDKISLRDHSWKDQDFSNYDTVIHVAGIAHVSKDPKMEEKYYQINRDLTIEAAKKAKTENVQQFVFMSSIIVYGNAVGEDGVIDEGTVPQPSDFYGNSKLQAEKGIESLSDETFKVAIVRPPLIYGNGSKGNYPKLAKAAQKLPIFPDFDNKRSMIHIDNLCEFLRLMIDNEEKGLFFPQNKEYVKTSDIVKTISEVHGKNMKLVKLFNPILKLMQQRVGIVNKVFGNLVYDKNLSRYKEKYQVRNFRKSIELTESGNNVVVKKSTYTGKS</sequence>
<dbReference type="GO" id="GO:0004029">
    <property type="term" value="F:aldehyde dehydrogenase (NAD+) activity"/>
    <property type="evidence" value="ECO:0007669"/>
    <property type="project" value="TreeGrafter"/>
</dbReference>
<dbReference type="OrthoDB" id="9808602at2"/>
<proteinExistence type="predicted"/>
<dbReference type="PANTHER" id="PTHR48079">
    <property type="entry name" value="PROTEIN YEEZ"/>
    <property type="match status" value="1"/>
</dbReference>
<reference evidence="2 3" key="1">
    <citation type="submission" date="2016-10" db="EMBL/GenBank/DDBJ databases">
        <authorList>
            <person name="de Groot N.N."/>
        </authorList>
    </citation>
    <scope>NUCLEOTIDE SEQUENCE [LARGE SCALE GENOMIC DNA]</scope>
    <source>
        <strain evidence="2 3">DSM 21771</strain>
    </source>
</reference>
<evidence type="ECO:0000313" key="2">
    <source>
        <dbReference type="EMBL" id="SDI42225.1"/>
    </source>
</evidence>
<feature type="domain" description="NAD-dependent epimerase/dehydratase" evidence="1">
    <location>
        <begin position="4"/>
        <end position="203"/>
    </location>
</feature>
<protein>
    <submittedName>
        <fullName evidence="2">UDP-glucose 4-epimerase</fullName>
    </submittedName>
</protein>